<comment type="caution">
    <text evidence="1">The sequence shown here is derived from an EMBL/GenBank/DDBJ whole genome shotgun (WGS) entry which is preliminary data.</text>
</comment>
<name>A0A846MWJ8_9PROT</name>
<reference evidence="1 2" key="1">
    <citation type="submission" date="2020-03" db="EMBL/GenBank/DDBJ databases">
        <title>Genomic Encyclopedia of Type Strains, Phase IV (KMG-IV): sequencing the most valuable type-strain genomes for metagenomic binning, comparative biology and taxonomic classification.</title>
        <authorList>
            <person name="Goeker M."/>
        </authorList>
    </citation>
    <scope>NUCLEOTIDE SEQUENCE [LARGE SCALE GENOMIC DNA]</scope>
    <source>
        <strain evidence="1 2">DSM 19867</strain>
    </source>
</reference>
<gene>
    <name evidence="1" type="ORF">FHS83_000913</name>
</gene>
<keyword evidence="2" id="KW-1185">Reference proteome</keyword>
<protein>
    <submittedName>
        <fullName evidence="1">Uncharacterized protein with von Willebrand factor type A (VWA) domain</fullName>
    </submittedName>
</protein>
<dbReference type="EMBL" id="JAASRM010000001">
    <property type="protein sequence ID" value="NIK87595.1"/>
    <property type="molecule type" value="Genomic_DNA"/>
</dbReference>
<proteinExistence type="predicted"/>
<evidence type="ECO:0000313" key="2">
    <source>
        <dbReference type="Proteomes" id="UP000570514"/>
    </source>
</evidence>
<sequence>MFVQSIIPLVNSAPSGSVSTFSEITLVLSMSLRIFLAQLHQFVLSNMTASITDYVSYAKQLRSTLPAKASGIECIHTVIYGKGLW</sequence>
<dbReference type="AlphaFoldDB" id="A0A846MWJ8"/>
<accession>A0A846MWJ8</accession>
<dbReference type="Proteomes" id="UP000570514">
    <property type="component" value="Unassembled WGS sequence"/>
</dbReference>
<evidence type="ECO:0000313" key="1">
    <source>
        <dbReference type="EMBL" id="NIK87595.1"/>
    </source>
</evidence>
<organism evidence="1 2">
    <name type="scientific">Rhizomicrobium palustre</name>
    <dbReference type="NCBI Taxonomy" id="189966"/>
    <lineage>
        <taxon>Bacteria</taxon>
        <taxon>Pseudomonadati</taxon>
        <taxon>Pseudomonadota</taxon>
        <taxon>Alphaproteobacteria</taxon>
        <taxon>Micropepsales</taxon>
        <taxon>Micropepsaceae</taxon>
        <taxon>Rhizomicrobium</taxon>
    </lineage>
</organism>